<evidence type="ECO:0000313" key="2">
    <source>
        <dbReference type="EMBL" id="GGY93009.1"/>
    </source>
</evidence>
<accession>A0A918PAN7</accession>
<reference evidence="2" key="1">
    <citation type="journal article" date="2014" name="Int. J. Syst. Evol. Microbiol.">
        <title>Complete genome sequence of Corynebacterium casei LMG S-19264T (=DSM 44701T), isolated from a smear-ripened cheese.</title>
        <authorList>
            <consortium name="US DOE Joint Genome Institute (JGI-PGF)"/>
            <person name="Walter F."/>
            <person name="Albersmeier A."/>
            <person name="Kalinowski J."/>
            <person name="Ruckert C."/>
        </authorList>
    </citation>
    <scope>NUCLEOTIDE SEQUENCE</scope>
    <source>
        <strain evidence="2">KCTC 32255</strain>
    </source>
</reference>
<dbReference type="GO" id="GO:0035438">
    <property type="term" value="F:cyclic-di-GMP binding"/>
    <property type="evidence" value="ECO:0007669"/>
    <property type="project" value="InterPro"/>
</dbReference>
<dbReference type="AlphaFoldDB" id="A0A918PAN7"/>
<feature type="domain" description="PilZ" evidence="1">
    <location>
        <begin position="17"/>
        <end position="99"/>
    </location>
</feature>
<dbReference type="InterPro" id="IPR009875">
    <property type="entry name" value="PilZ_domain"/>
</dbReference>
<gene>
    <name evidence="2" type="ORF">GCM10011614_04850</name>
</gene>
<proteinExistence type="predicted"/>
<sequence length="132" mass="14745">MQTQFENRMEAMTDGENRQIARDSLFLMADMRIDGLDGVHRIKVRNLSSGGMMGEGPVRVARGAQVEVEIRNVGWIEGSVAWVQDTRFGVAFREDIDPKVARAPVGTAEDPAPAYVRNYQAKLSKPVELRKI</sequence>
<organism evidence="2 3">
    <name type="scientific">Novosphingobium colocasiae</name>
    <dbReference type="NCBI Taxonomy" id="1256513"/>
    <lineage>
        <taxon>Bacteria</taxon>
        <taxon>Pseudomonadati</taxon>
        <taxon>Pseudomonadota</taxon>
        <taxon>Alphaproteobacteria</taxon>
        <taxon>Sphingomonadales</taxon>
        <taxon>Sphingomonadaceae</taxon>
        <taxon>Novosphingobium</taxon>
    </lineage>
</organism>
<reference evidence="2" key="2">
    <citation type="submission" date="2020-09" db="EMBL/GenBank/DDBJ databases">
        <authorList>
            <person name="Sun Q."/>
            <person name="Kim S."/>
        </authorList>
    </citation>
    <scope>NUCLEOTIDE SEQUENCE</scope>
    <source>
        <strain evidence="2">KCTC 32255</strain>
    </source>
</reference>
<dbReference type="Pfam" id="PF07238">
    <property type="entry name" value="PilZ"/>
    <property type="match status" value="1"/>
</dbReference>
<keyword evidence="3" id="KW-1185">Reference proteome</keyword>
<evidence type="ECO:0000259" key="1">
    <source>
        <dbReference type="Pfam" id="PF07238"/>
    </source>
</evidence>
<evidence type="ECO:0000313" key="3">
    <source>
        <dbReference type="Proteomes" id="UP000648075"/>
    </source>
</evidence>
<protein>
    <recommendedName>
        <fullName evidence="1">PilZ domain-containing protein</fullName>
    </recommendedName>
</protein>
<dbReference type="EMBL" id="BMZA01000001">
    <property type="protein sequence ID" value="GGY93009.1"/>
    <property type="molecule type" value="Genomic_DNA"/>
</dbReference>
<comment type="caution">
    <text evidence="2">The sequence shown here is derived from an EMBL/GenBank/DDBJ whole genome shotgun (WGS) entry which is preliminary data.</text>
</comment>
<dbReference type="Proteomes" id="UP000648075">
    <property type="component" value="Unassembled WGS sequence"/>
</dbReference>
<dbReference type="SUPFAM" id="SSF141371">
    <property type="entry name" value="PilZ domain-like"/>
    <property type="match status" value="1"/>
</dbReference>
<name>A0A918PAN7_9SPHN</name>